<reference evidence="1" key="1">
    <citation type="journal article" date="2021" name="New Phytol.">
        <title>Evolutionary innovations through gain and loss of genes in the ectomycorrhizal Boletales.</title>
        <authorList>
            <person name="Wu G."/>
            <person name="Miyauchi S."/>
            <person name="Morin E."/>
            <person name="Kuo A."/>
            <person name="Drula E."/>
            <person name="Varga T."/>
            <person name="Kohler A."/>
            <person name="Feng B."/>
            <person name="Cao Y."/>
            <person name="Lipzen A."/>
            <person name="Daum C."/>
            <person name="Hundley H."/>
            <person name="Pangilinan J."/>
            <person name="Johnson J."/>
            <person name="Barry K."/>
            <person name="LaButti K."/>
            <person name="Ng V."/>
            <person name="Ahrendt S."/>
            <person name="Min B."/>
            <person name="Choi I.G."/>
            <person name="Park H."/>
            <person name="Plett J.M."/>
            <person name="Magnuson J."/>
            <person name="Spatafora J.W."/>
            <person name="Nagy L.G."/>
            <person name="Henrissat B."/>
            <person name="Grigoriev I.V."/>
            <person name="Yang Z.L."/>
            <person name="Xu J."/>
            <person name="Martin F.M."/>
        </authorList>
    </citation>
    <scope>NUCLEOTIDE SEQUENCE</scope>
    <source>
        <strain evidence="1">ATCC 28755</strain>
    </source>
</reference>
<evidence type="ECO:0000313" key="1">
    <source>
        <dbReference type="EMBL" id="KAH7907746.1"/>
    </source>
</evidence>
<comment type="caution">
    <text evidence="1">The sequence shown here is derived from an EMBL/GenBank/DDBJ whole genome shotgun (WGS) entry which is preliminary data.</text>
</comment>
<proteinExistence type="predicted"/>
<dbReference type="Proteomes" id="UP000790377">
    <property type="component" value="Unassembled WGS sequence"/>
</dbReference>
<sequence length="585" mass="65472">MASAQKSSLAGGLPQSPPQLPKVVVSSTSTPKGFDCPTTHQRRGFSDLGYLSLFTESTIGAIRNAHVLLRLARIKAFIARNYLSEKPAPKELAIIEDLLDLSKNGHHPLNIRKSALRLILRLIVEGRIIPLIGSIVRWSPEEIRSFFVEIMACLPDDWVTACRSNMHRELQSTYTSLVSNSFPGMRHGATYFLDLVTSICRQSQIAAHAILDAGILAMLVNCVTRVRDMSRPHESSVKANKRLDSLISSSLNVLSTLAVCPTCRTRIVGSPLYKLWPTHTWHDLNKMGLESWIDGGPKLPYLQSPILLCPEALSAPILRHPEDPLHGILNKENFDMICAIFSDHSLSSQWLIDHTMSSELFKLAGFSAHAEASLQAVGILIKCITMRMDLWNTFQEVLFISDIDVVQCFFSHLIKWCMADTSIQSKYGVTYEDIASPHTCPSVDPWERCLAFAIASGTQKQPIVQALVRVGIVNLALFVPNDVFRFPSFELSEEDVSDWQAVLYEIVHFYSLQSGDKLKTTFSLEFLFTIDHSYGHPEPCAQPETDFLSLCSDDQEFRAPSPFSNRITQLGNTALTRQVIRMRSR</sequence>
<name>A0ACB8A2W3_9AGAM</name>
<accession>A0ACB8A2W3</accession>
<keyword evidence="2" id="KW-1185">Reference proteome</keyword>
<dbReference type="EMBL" id="MU267875">
    <property type="protein sequence ID" value="KAH7907746.1"/>
    <property type="molecule type" value="Genomic_DNA"/>
</dbReference>
<protein>
    <submittedName>
        <fullName evidence="1">Uncharacterized protein</fullName>
    </submittedName>
</protein>
<organism evidence="1 2">
    <name type="scientific">Hygrophoropsis aurantiaca</name>
    <dbReference type="NCBI Taxonomy" id="72124"/>
    <lineage>
        <taxon>Eukaryota</taxon>
        <taxon>Fungi</taxon>
        <taxon>Dikarya</taxon>
        <taxon>Basidiomycota</taxon>
        <taxon>Agaricomycotina</taxon>
        <taxon>Agaricomycetes</taxon>
        <taxon>Agaricomycetidae</taxon>
        <taxon>Boletales</taxon>
        <taxon>Coniophorineae</taxon>
        <taxon>Hygrophoropsidaceae</taxon>
        <taxon>Hygrophoropsis</taxon>
    </lineage>
</organism>
<evidence type="ECO:0000313" key="2">
    <source>
        <dbReference type="Proteomes" id="UP000790377"/>
    </source>
</evidence>
<gene>
    <name evidence="1" type="ORF">BJ138DRAFT_1182221</name>
</gene>